<proteinExistence type="predicted"/>
<gene>
    <name evidence="2" type="ORF">CC80DRAFT_393274</name>
</gene>
<protein>
    <recommendedName>
        <fullName evidence="1">GPI inositol-deacylase winged helix domain-containing protein</fullName>
    </recommendedName>
</protein>
<evidence type="ECO:0000313" key="3">
    <source>
        <dbReference type="Proteomes" id="UP000800035"/>
    </source>
</evidence>
<reference evidence="2" key="1">
    <citation type="journal article" date="2020" name="Stud. Mycol.">
        <title>101 Dothideomycetes genomes: a test case for predicting lifestyles and emergence of pathogens.</title>
        <authorList>
            <person name="Haridas S."/>
            <person name="Albert R."/>
            <person name="Binder M."/>
            <person name="Bloem J."/>
            <person name="Labutti K."/>
            <person name="Salamov A."/>
            <person name="Andreopoulos B."/>
            <person name="Baker S."/>
            <person name="Barry K."/>
            <person name="Bills G."/>
            <person name="Bluhm B."/>
            <person name="Cannon C."/>
            <person name="Castanera R."/>
            <person name="Culley D."/>
            <person name="Daum C."/>
            <person name="Ezra D."/>
            <person name="Gonzalez J."/>
            <person name="Henrissat B."/>
            <person name="Kuo A."/>
            <person name="Liang C."/>
            <person name="Lipzen A."/>
            <person name="Lutzoni F."/>
            <person name="Magnuson J."/>
            <person name="Mondo S."/>
            <person name="Nolan M."/>
            <person name="Ohm R."/>
            <person name="Pangilinan J."/>
            <person name="Park H.-J."/>
            <person name="Ramirez L."/>
            <person name="Alfaro M."/>
            <person name="Sun H."/>
            <person name="Tritt A."/>
            <person name="Yoshinaga Y."/>
            <person name="Zwiers L.-H."/>
            <person name="Turgeon B."/>
            <person name="Goodwin S."/>
            <person name="Spatafora J."/>
            <person name="Crous P."/>
            <person name="Grigoriev I."/>
        </authorList>
    </citation>
    <scope>NUCLEOTIDE SEQUENCE</scope>
    <source>
        <strain evidence="2">CBS 675.92</strain>
    </source>
</reference>
<feature type="non-terminal residue" evidence="2">
    <location>
        <position position="111"/>
    </location>
</feature>
<evidence type="ECO:0000313" key="2">
    <source>
        <dbReference type="EMBL" id="KAF1952741.1"/>
    </source>
</evidence>
<dbReference type="PANTHER" id="PTHR10039">
    <property type="entry name" value="AMELOGENIN"/>
    <property type="match status" value="1"/>
</dbReference>
<dbReference type="Pfam" id="PF22939">
    <property type="entry name" value="WHD_GPIID"/>
    <property type="match status" value="1"/>
</dbReference>
<sequence length="111" mass="12280">KRTPKEIKATLARLSKGSVALDDAYKDAIQRIKGQLAGDYERAKNVLSWITYAQRPLTTAEICCALAVENEEEELDLENITDVEDLVSVCAGLVVVDEESGVIRLVHYTTQ</sequence>
<keyword evidence="3" id="KW-1185">Reference proteome</keyword>
<evidence type="ECO:0000259" key="1">
    <source>
        <dbReference type="Pfam" id="PF22939"/>
    </source>
</evidence>
<dbReference type="Proteomes" id="UP000800035">
    <property type="component" value="Unassembled WGS sequence"/>
</dbReference>
<organism evidence="2 3">
    <name type="scientific">Byssothecium circinans</name>
    <dbReference type="NCBI Taxonomy" id="147558"/>
    <lineage>
        <taxon>Eukaryota</taxon>
        <taxon>Fungi</taxon>
        <taxon>Dikarya</taxon>
        <taxon>Ascomycota</taxon>
        <taxon>Pezizomycotina</taxon>
        <taxon>Dothideomycetes</taxon>
        <taxon>Pleosporomycetidae</taxon>
        <taxon>Pleosporales</taxon>
        <taxon>Massarineae</taxon>
        <taxon>Massarinaceae</taxon>
        <taxon>Byssothecium</taxon>
    </lineage>
</organism>
<dbReference type="PANTHER" id="PTHR10039:SF15">
    <property type="entry name" value="NACHT DOMAIN-CONTAINING PROTEIN"/>
    <property type="match status" value="1"/>
</dbReference>
<dbReference type="AlphaFoldDB" id="A0A6A5TJD4"/>
<feature type="domain" description="GPI inositol-deacylase winged helix" evidence="1">
    <location>
        <begin position="41"/>
        <end position="111"/>
    </location>
</feature>
<name>A0A6A5TJD4_9PLEO</name>
<dbReference type="InterPro" id="IPR054471">
    <property type="entry name" value="GPIID_WHD"/>
</dbReference>
<accession>A0A6A5TJD4</accession>
<feature type="non-terminal residue" evidence="2">
    <location>
        <position position="1"/>
    </location>
</feature>
<dbReference type="OrthoDB" id="195446at2759"/>
<dbReference type="EMBL" id="ML977008">
    <property type="protein sequence ID" value="KAF1952741.1"/>
    <property type="molecule type" value="Genomic_DNA"/>
</dbReference>